<evidence type="ECO:0000259" key="7">
    <source>
        <dbReference type="PROSITE" id="PS51059"/>
    </source>
</evidence>
<gene>
    <name evidence="8" type="ORF">CAUS1442_LOCUS1379</name>
</gene>
<feature type="domain" description="PARP catalytic" evidence="7">
    <location>
        <begin position="1"/>
        <end position="161"/>
    </location>
</feature>
<evidence type="ECO:0000313" key="8">
    <source>
        <dbReference type="EMBL" id="CAD8329281.1"/>
    </source>
</evidence>
<dbReference type="GO" id="GO:0005634">
    <property type="term" value="C:nucleus"/>
    <property type="evidence" value="ECO:0007669"/>
    <property type="project" value="UniProtKB-SubCell"/>
</dbReference>
<dbReference type="Pfam" id="PF00644">
    <property type="entry name" value="PARP"/>
    <property type="match status" value="1"/>
</dbReference>
<evidence type="ECO:0000256" key="3">
    <source>
        <dbReference type="ARBA" id="ARBA00022679"/>
    </source>
</evidence>
<dbReference type="PANTHER" id="PTHR14453">
    <property type="entry name" value="PARP/ZINC FINGER CCCH TYPE DOMAIN CONTAINING PROTEIN"/>
    <property type="match status" value="1"/>
</dbReference>
<dbReference type="SUPFAM" id="SSF56399">
    <property type="entry name" value="ADP-ribosylation"/>
    <property type="match status" value="1"/>
</dbReference>
<protein>
    <recommendedName>
        <fullName evidence="6">Poly [ADP-ribose] polymerase</fullName>
        <shortName evidence="6">PARP</shortName>
        <ecNumber evidence="6">2.4.2.-</ecNumber>
    </recommendedName>
</protein>
<accession>A0A7R9ZIB8</accession>
<dbReference type="PANTHER" id="PTHR14453:SF67">
    <property type="entry name" value="POLY [ADP-RIBOSE] POLYMERASE"/>
    <property type="match status" value="1"/>
</dbReference>
<dbReference type="PROSITE" id="PS51059">
    <property type="entry name" value="PARP_CATALYTIC"/>
    <property type="match status" value="1"/>
</dbReference>
<dbReference type="CDD" id="cd01439">
    <property type="entry name" value="TCCD_inducible_PARP_like"/>
    <property type="match status" value="1"/>
</dbReference>
<dbReference type="EC" id="2.4.2.-" evidence="6"/>
<evidence type="ECO:0000256" key="1">
    <source>
        <dbReference type="ARBA" id="ARBA00004123"/>
    </source>
</evidence>
<evidence type="ECO:0000256" key="6">
    <source>
        <dbReference type="RuleBase" id="RU362114"/>
    </source>
</evidence>
<keyword evidence="2 6" id="KW-0328">Glycosyltransferase</keyword>
<sequence length="161" mass="18562">MWQTYAVKRQTMKLAFEENPQTIIHNKSYEVERKWLFHGTVEHNIRKIQRQGFNRSFAGRNAVAYGKGVYFARDSSYSVDSTYSVPDANGLQHVFMCRVAVGDWCGGTYGQLTPNSKPHNRLELFDSTVDNADNPSVFVVYHDAQAYPEYLVKFRCHPQTD</sequence>
<keyword evidence="4 6" id="KW-0520">NAD</keyword>
<evidence type="ECO:0000256" key="2">
    <source>
        <dbReference type="ARBA" id="ARBA00022676"/>
    </source>
</evidence>
<dbReference type="GO" id="GO:0005737">
    <property type="term" value="C:cytoplasm"/>
    <property type="evidence" value="ECO:0007669"/>
    <property type="project" value="TreeGrafter"/>
</dbReference>
<dbReference type="GO" id="GO:0010629">
    <property type="term" value="P:negative regulation of gene expression"/>
    <property type="evidence" value="ECO:0007669"/>
    <property type="project" value="TreeGrafter"/>
</dbReference>
<organism evidence="8">
    <name type="scientific">Craspedostauros australis</name>
    <dbReference type="NCBI Taxonomy" id="1486917"/>
    <lineage>
        <taxon>Eukaryota</taxon>
        <taxon>Sar</taxon>
        <taxon>Stramenopiles</taxon>
        <taxon>Ochrophyta</taxon>
        <taxon>Bacillariophyta</taxon>
        <taxon>Bacillariophyceae</taxon>
        <taxon>Bacillariophycidae</taxon>
        <taxon>Naviculales</taxon>
        <taxon>Naviculaceae</taxon>
        <taxon>Craspedostauros</taxon>
    </lineage>
</organism>
<proteinExistence type="predicted"/>
<dbReference type="InterPro" id="IPR012317">
    <property type="entry name" value="Poly(ADP-ribose)pol_cat_dom"/>
</dbReference>
<comment type="subcellular location">
    <subcellularLocation>
        <location evidence="1">Nucleus</location>
    </subcellularLocation>
</comment>
<dbReference type="GO" id="GO:0003714">
    <property type="term" value="F:transcription corepressor activity"/>
    <property type="evidence" value="ECO:0007669"/>
    <property type="project" value="TreeGrafter"/>
</dbReference>
<evidence type="ECO:0000256" key="4">
    <source>
        <dbReference type="ARBA" id="ARBA00023027"/>
    </source>
</evidence>
<reference evidence="8" key="1">
    <citation type="submission" date="2021-01" db="EMBL/GenBank/DDBJ databases">
        <authorList>
            <person name="Corre E."/>
            <person name="Pelletier E."/>
            <person name="Niang G."/>
            <person name="Scheremetjew M."/>
            <person name="Finn R."/>
            <person name="Kale V."/>
            <person name="Holt S."/>
            <person name="Cochrane G."/>
            <person name="Meng A."/>
            <person name="Brown T."/>
            <person name="Cohen L."/>
        </authorList>
    </citation>
    <scope>NUCLEOTIDE SEQUENCE</scope>
    <source>
        <strain evidence="8">CCMP3328</strain>
    </source>
</reference>
<dbReference type="AlphaFoldDB" id="A0A7R9ZIB8"/>
<dbReference type="InterPro" id="IPR052056">
    <property type="entry name" value="Mono-ARTD/PARP"/>
</dbReference>
<evidence type="ECO:0000256" key="5">
    <source>
        <dbReference type="ARBA" id="ARBA00023242"/>
    </source>
</evidence>
<dbReference type="EMBL" id="HBEF01002212">
    <property type="protein sequence ID" value="CAD8329281.1"/>
    <property type="molecule type" value="Transcribed_RNA"/>
</dbReference>
<keyword evidence="3 6" id="KW-0808">Transferase</keyword>
<keyword evidence="5" id="KW-0539">Nucleus</keyword>
<dbReference type="Gene3D" id="3.90.228.10">
    <property type="match status" value="1"/>
</dbReference>
<name>A0A7R9ZIB8_9STRA</name>
<dbReference type="GO" id="GO:0003950">
    <property type="term" value="F:NAD+ poly-ADP-ribosyltransferase activity"/>
    <property type="evidence" value="ECO:0007669"/>
    <property type="project" value="UniProtKB-UniRule"/>
</dbReference>